<keyword evidence="2" id="KW-0812">Transmembrane</keyword>
<dbReference type="EMBL" id="JANUGX010000001">
    <property type="protein sequence ID" value="MCS0587853.1"/>
    <property type="molecule type" value="Genomic_DNA"/>
</dbReference>
<dbReference type="InterPro" id="IPR025645">
    <property type="entry name" value="DUF4349"/>
</dbReference>
<keyword evidence="2" id="KW-0472">Membrane</keyword>
<accession>A0ABT2A0Y9</accession>
<evidence type="ECO:0000256" key="1">
    <source>
        <dbReference type="SAM" id="Coils"/>
    </source>
</evidence>
<dbReference type="Pfam" id="PF14257">
    <property type="entry name" value="DUF4349"/>
    <property type="match status" value="1"/>
</dbReference>
<keyword evidence="2" id="KW-1133">Transmembrane helix</keyword>
<dbReference type="PROSITE" id="PS51257">
    <property type="entry name" value="PROKAR_LIPOPROTEIN"/>
    <property type="match status" value="1"/>
</dbReference>
<comment type="caution">
    <text evidence="5">The sequence shown here is derived from an EMBL/GenBank/DDBJ whole genome shotgun (WGS) entry which is preliminary data.</text>
</comment>
<dbReference type="RefSeq" id="WP_258843689.1">
    <property type="nucleotide sequence ID" value="NZ_JANUGX010000001.1"/>
</dbReference>
<reference evidence="5 6" key="1">
    <citation type="submission" date="2022-08" db="EMBL/GenBank/DDBJ databases">
        <title>Reclassification of Massilia species as members of the genera Telluria, Duganella, Pseudoduganella, Mokoshia gen. nov. and Zemynaea gen. nov. using orthogonal and non-orthogonal genome-based approaches.</title>
        <authorList>
            <person name="Bowman J.P."/>
        </authorList>
    </citation>
    <scope>NUCLEOTIDE SEQUENCE [LARGE SCALE GENOMIC DNA]</scope>
    <source>
        <strain evidence="5 6">LMG 28164</strain>
    </source>
</reference>
<feature type="coiled-coil region" evidence="1">
    <location>
        <begin position="162"/>
        <end position="189"/>
    </location>
</feature>
<gene>
    <name evidence="5" type="ORF">NX782_01375</name>
</gene>
<feature type="domain" description="DUF4349" evidence="4">
    <location>
        <begin position="44"/>
        <end position="251"/>
    </location>
</feature>
<keyword evidence="1" id="KW-0175">Coiled coil</keyword>
<feature type="chain" id="PRO_5045131132" evidence="3">
    <location>
        <begin position="24"/>
        <end position="271"/>
    </location>
</feature>
<evidence type="ECO:0000313" key="6">
    <source>
        <dbReference type="Proteomes" id="UP001205560"/>
    </source>
</evidence>
<protein>
    <submittedName>
        <fullName evidence="5">DUF4349 domain-containing protein</fullName>
    </submittedName>
</protein>
<keyword evidence="6" id="KW-1185">Reference proteome</keyword>
<evidence type="ECO:0000256" key="2">
    <source>
        <dbReference type="SAM" id="Phobius"/>
    </source>
</evidence>
<evidence type="ECO:0000259" key="4">
    <source>
        <dbReference type="Pfam" id="PF14257"/>
    </source>
</evidence>
<name>A0ABT2A0Y9_9BURK</name>
<organism evidence="5 6">
    <name type="scientific">Massilia norwichensis</name>
    <dbReference type="NCBI Taxonomy" id="1442366"/>
    <lineage>
        <taxon>Bacteria</taxon>
        <taxon>Pseudomonadati</taxon>
        <taxon>Pseudomonadota</taxon>
        <taxon>Betaproteobacteria</taxon>
        <taxon>Burkholderiales</taxon>
        <taxon>Oxalobacteraceae</taxon>
        <taxon>Telluria group</taxon>
        <taxon>Massilia</taxon>
    </lineage>
</organism>
<keyword evidence="3" id="KW-0732">Signal</keyword>
<dbReference type="Proteomes" id="UP001205560">
    <property type="component" value="Unassembled WGS sequence"/>
</dbReference>
<feature type="transmembrane region" description="Helical" evidence="2">
    <location>
        <begin position="222"/>
        <end position="250"/>
    </location>
</feature>
<evidence type="ECO:0000256" key="3">
    <source>
        <dbReference type="SAM" id="SignalP"/>
    </source>
</evidence>
<sequence>MRRPISMLALASLLAACSARQQAPQSALAETGQTRVGHQRAAGIAYEHAVELEVPGARMRQTATAVQQACAALPAHGCTLLESSIRGGLTASASVRMRITPDGVNQVLHALDGRGKLVSQSSKGEDLFEPIQDGERKMAMLNAYREQLQTLAGQRALAPEAMIKLHRELAEVQSEIEKAATSQAQLRRRVDTELLTVAMHERASAGQAGKVKQALEDFGDDLLHGVAMLITFVASTIPFAVAGAIGYAAWRRLRARRRHRKQPATPAPDQP</sequence>
<proteinExistence type="predicted"/>
<evidence type="ECO:0000313" key="5">
    <source>
        <dbReference type="EMBL" id="MCS0587853.1"/>
    </source>
</evidence>
<feature type="signal peptide" evidence="3">
    <location>
        <begin position="1"/>
        <end position="23"/>
    </location>
</feature>